<dbReference type="Gene3D" id="3.40.50.300">
    <property type="entry name" value="P-loop containing nucleotide triphosphate hydrolases"/>
    <property type="match status" value="1"/>
</dbReference>
<evidence type="ECO:0000256" key="7">
    <source>
        <dbReference type="SAM" id="MobiDB-lite"/>
    </source>
</evidence>
<evidence type="ECO:0000313" key="11">
    <source>
        <dbReference type="Proteomes" id="UP001161247"/>
    </source>
</evidence>
<evidence type="ECO:0000259" key="8">
    <source>
        <dbReference type="PROSITE" id="PS51192"/>
    </source>
</evidence>
<gene>
    <name evidence="10" type="ORF">OLC1_LOCUS15156</name>
</gene>
<name>A0AAV1DIE1_OLDCO</name>
<feature type="region of interest" description="Disordered" evidence="7">
    <location>
        <begin position="173"/>
        <end position="194"/>
    </location>
</feature>
<evidence type="ECO:0000256" key="2">
    <source>
        <dbReference type="ARBA" id="ARBA00022741"/>
    </source>
</evidence>
<evidence type="ECO:0000256" key="1">
    <source>
        <dbReference type="ARBA" id="ARBA00004123"/>
    </source>
</evidence>
<dbReference type="PANTHER" id="PTHR45821:SF1">
    <property type="entry name" value="ATP-DEPENDENT HELICASE FAMILY PROTEIN-RELATED"/>
    <property type="match status" value="1"/>
</dbReference>
<dbReference type="PROSITE" id="PS51192">
    <property type="entry name" value="HELICASE_ATP_BIND_1"/>
    <property type="match status" value="1"/>
</dbReference>
<dbReference type="EMBL" id="OX459122">
    <property type="protein sequence ID" value="CAI9106693.1"/>
    <property type="molecule type" value="Genomic_DNA"/>
</dbReference>
<evidence type="ECO:0000256" key="6">
    <source>
        <dbReference type="ARBA" id="ARBA00023242"/>
    </source>
</evidence>
<dbReference type="CDD" id="cd18793">
    <property type="entry name" value="SF2_C_SNF"/>
    <property type="match status" value="1"/>
</dbReference>
<dbReference type="GO" id="GO:0080188">
    <property type="term" value="P:gene silencing by siRNA-directed DNA methylation"/>
    <property type="evidence" value="ECO:0007669"/>
    <property type="project" value="InterPro"/>
</dbReference>
<dbReference type="Pfam" id="PF00176">
    <property type="entry name" value="SNF2-rel_dom"/>
    <property type="match status" value="1"/>
</dbReference>
<dbReference type="InterPro" id="IPR044567">
    <property type="entry name" value="CLSY/DRD1"/>
</dbReference>
<dbReference type="PANTHER" id="PTHR45821">
    <property type="entry name" value="SNF2 DOMAIN-CONTAINING PROTEIN CLASSY 2-RELATED"/>
    <property type="match status" value="1"/>
</dbReference>
<dbReference type="Pfam" id="PF00271">
    <property type="entry name" value="Helicase_C"/>
    <property type="match status" value="1"/>
</dbReference>
<dbReference type="SUPFAM" id="SSF52540">
    <property type="entry name" value="P-loop containing nucleoside triphosphate hydrolases"/>
    <property type="match status" value="2"/>
</dbReference>
<keyword evidence="4" id="KW-0347">Helicase</keyword>
<dbReference type="InterPro" id="IPR038718">
    <property type="entry name" value="SNF2-like_sf"/>
</dbReference>
<dbReference type="SMART" id="SM00490">
    <property type="entry name" value="HELICc"/>
    <property type="match status" value="1"/>
</dbReference>
<feature type="region of interest" description="Disordered" evidence="7">
    <location>
        <begin position="73"/>
        <end position="113"/>
    </location>
</feature>
<feature type="compositionally biased region" description="Polar residues" evidence="7">
    <location>
        <begin position="94"/>
        <end position="109"/>
    </location>
</feature>
<keyword evidence="3" id="KW-0378">Hydrolase</keyword>
<dbReference type="InterPro" id="IPR027417">
    <property type="entry name" value="P-loop_NTPase"/>
</dbReference>
<organism evidence="10 11">
    <name type="scientific">Oldenlandia corymbosa var. corymbosa</name>
    <dbReference type="NCBI Taxonomy" id="529605"/>
    <lineage>
        <taxon>Eukaryota</taxon>
        <taxon>Viridiplantae</taxon>
        <taxon>Streptophyta</taxon>
        <taxon>Embryophyta</taxon>
        <taxon>Tracheophyta</taxon>
        <taxon>Spermatophyta</taxon>
        <taxon>Magnoliopsida</taxon>
        <taxon>eudicotyledons</taxon>
        <taxon>Gunneridae</taxon>
        <taxon>Pentapetalae</taxon>
        <taxon>asterids</taxon>
        <taxon>lamiids</taxon>
        <taxon>Gentianales</taxon>
        <taxon>Rubiaceae</taxon>
        <taxon>Rubioideae</taxon>
        <taxon>Spermacoceae</taxon>
        <taxon>Hedyotis-Oldenlandia complex</taxon>
        <taxon>Oldenlandia</taxon>
    </lineage>
</organism>
<dbReference type="SMART" id="SM00487">
    <property type="entry name" value="DEXDc"/>
    <property type="match status" value="1"/>
</dbReference>
<dbReference type="PROSITE" id="PS51194">
    <property type="entry name" value="HELICASE_CTER"/>
    <property type="match status" value="1"/>
</dbReference>
<evidence type="ECO:0000256" key="4">
    <source>
        <dbReference type="ARBA" id="ARBA00022806"/>
    </source>
</evidence>
<evidence type="ECO:0000259" key="9">
    <source>
        <dbReference type="PROSITE" id="PS51194"/>
    </source>
</evidence>
<keyword evidence="6" id="KW-0539">Nucleus</keyword>
<dbReference type="AlphaFoldDB" id="A0AAV1DIE1"/>
<dbReference type="GO" id="GO:0005524">
    <property type="term" value="F:ATP binding"/>
    <property type="evidence" value="ECO:0007669"/>
    <property type="project" value="UniProtKB-KW"/>
</dbReference>
<reference evidence="10" key="1">
    <citation type="submission" date="2023-03" db="EMBL/GenBank/DDBJ databases">
        <authorList>
            <person name="Julca I."/>
        </authorList>
    </citation>
    <scope>NUCLEOTIDE SEQUENCE</scope>
</reference>
<dbReference type="InterPro" id="IPR001650">
    <property type="entry name" value="Helicase_C-like"/>
</dbReference>
<dbReference type="InterPro" id="IPR014001">
    <property type="entry name" value="Helicase_ATP-bd"/>
</dbReference>
<feature type="domain" description="Helicase ATP-binding" evidence="8">
    <location>
        <begin position="639"/>
        <end position="818"/>
    </location>
</feature>
<keyword evidence="2" id="KW-0547">Nucleotide-binding</keyword>
<dbReference type="Proteomes" id="UP001161247">
    <property type="component" value="Chromosome 5"/>
</dbReference>
<dbReference type="GO" id="GO:0016787">
    <property type="term" value="F:hydrolase activity"/>
    <property type="evidence" value="ECO:0007669"/>
    <property type="project" value="UniProtKB-KW"/>
</dbReference>
<dbReference type="GO" id="GO:0005634">
    <property type="term" value="C:nucleus"/>
    <property type="evidence" value="ECO:0007669"/>
    <property type="project" value="UniProtKB-SubCell"/>
</dbReference>
<accession>A0AAV1DIE1</accession>
<evidence type="ECO:0000256" key="3">
    <source>
        <dbReference type="ARBA" id="ARBA00022801"/>
    </source>
</evidence>
<dbReference type="Gene3D" id="3.40.50.10810">
    <property type="entry name" value="Tandem AAA-ATPase domain"/>
    <property type="match status" value="1"/>
</dbReference>
<feature type="domain" description="Helicase C-terminal" evidence="9">
    <location>
        <begin position="973"/>
        <end position="1138"/>
    </location>
</feature>
<sequence length="1160" mass="130652">MDSTSREKKRRKADGEENLALSTSSPCWCDYFAFRGLKICPKEVCVGQTSISSVENLEHPLDSENYEKMKKDTGDLVSSGEQSLQDVLSEKAKATSNHSDVENSPSSGKYGSVTPDIEKIFARKRKLSSFLTSQNHSENEQGAPRKGNVKSNCGLPDLIDLEDNNELPEKCATAHSGKAGKNGTTAHSVPSGKMSSRPAIVIGLEEYEDLDDEKEVKIIDVREAAYYPSKRDLEDQDCAGKLGKREGKRRYGCQTKNQAIHLDDEVIVLDCAEDQILDGVEFCLPVEPLHRTDNAGKGCCQFFNVHDENLGCAGVLRSKEEKFCHVGETEVKKHEDRVKHQKGEFGKKMVAPKVRSKQNSFEDEKDQGVYVRVEHDADFAGETAVKKHESVNLEGEFRKELVVAKKQTKASSNEVAKSTEDEKDNGVCVGVEDDADIAGQTALKKHKSGNMEREFGKKLVEEEQNKVNSNEVAKSSEDEKDKGVYIGVEDDEDFEESIEKFDSGNGGLDIWNEMSFALECSKDAFVDSFSDKCTNADVPDCNHQFIFKEDIGSVCRVCGLIDKAIETIIEYQFEKAKRRGRTYKRERPLGKASDLTDIMPDDINQGEHDCSLSDVAAHPRHQKSMKPHQWEGFNFLASNLMTKHPGGCVMAHAPGSGKTFMIISFLQSFMAKYPSAKPLIVLPKGLLSTWKKEFQRWQVEDFPLYDFYSSKAEGRSQQLEVLRRWAHERSILFLGYQQFTAIVCDIDWSTTTQTCQDFLLKCPSILIMDEGHTPRNEKTEVLKSLERVETPRKVVLSGTLYQNHVKEVFNVLNLVRPKFLETEPHSSVKRRILSKVQISGRSVSDAHFYDLVEQTIVDDINSNKKVNIIHDLREMTSKVLHYYRGDSLDELPGLVDFTVFLKLTGKQQAELEKLKKCKERFKIISDGSHIYVHPGLSTRPKQSVGSGKLDVEKIDFILEDLKELGVKARFYLTLLQLCESRGEKLLVFGQYLASMKLLERLTVKVKNYSVGKEIFVITGDSESHIRDSSMERFNTSSDAKVFFGSIKACGEGISLVGASRVIILDVHLNPSVTRQAIGRAFRPGQTKKVYTYRLVASGSPEEEDNLTSFKKECISKMWFEWNRYQGLRDFQMKEVDVNECGDEFLETSSLKADVVSVCTR</sequence>
<dbReference type="InterPro" id="IPR000330">
    <property type="entry name" value="SNF2_N"/>
</dbReference>
<evidence type="ECO:0000256" key="5">
    <source>
        <dbReference type="ARBA" id="ARBA00022840"/>
    </source>
</evidence>
<evidence type="ECO:0000313" key="10">
    <source>
        <dbReference type="EMBL" id="CAI9106693.1"/>
    </source>
</evidence>
<dbReference type="InterPro" id="IPR049730">
    <property type="entry name" value="SNF2/RAD54-like_C"/>
</dbReference>
<dbReference type="GO" id="GO:0004386">
    <property type="term" value="F:helicase activity"/>
    <property type="evidence" value="ECO:0007669"/>
    <property type="project" value="UniProtKB-KW"/>
</dbReference>
<proteinExistence type="predicted"/>
<protein>
    <submittedName>
        <fullName evidence="10">OLC1v1005900C1</fullName>
    </submittedName>
</protein>
<comment type="subcellular location">
    <subcellularLocation>
        <location evidence="1">Nucleus</location>
    </subcellularLocation>
</comment>
<keyword evidence="11" id="KW-1185">Reference proteome</keyword>
<keyword evidence="5" id="KW-0067">ATP-binding</keyword>
<feature type="region of interest" description="Disordered" evidence="7">
    <location>
        <begin position="132"/>
        <end position="151"/>
    </location>
</feature>